<dbReference type="EC" id="3.4.21.105" evidence="10"/>
<dbReference type="Pfam" id="PF01694">
    <property type="entry name" value="Rhomboid"/>
    <property type="match status" value="1"/>
</dbReference>
<dbReference type="InterPro" id="IPR035952">
    <property type="entry name" value="Rhomboid-like_sf"/>
</dbReference>
<feature type="region of interest" description="Disordered" evidence="11">
    <location>
        <begin position="1"/>
        <end position="93"/>
    </location>
</feature>
<organism evidence="13 14">
    <name type="scientific">Saitoella complicata (strain BCRC 22490 / CBS 7301 / JCM 7358 / NBRC 10748 / NRRL Y-17804)</name>
    <dbReference type="NCBI Taxonomy" id="698492"/>
    <lineage>
        <taxon>Eukaryota</taxon>
        <taxon>Fungi</taxon>
        <taxon>Dikarya</taxon>
        <taxon>Ascomycota</taxon>
        <taxon>Taphrinomycotina</taxon>
        <taxon>Taphrinomycotina incertae sedis</taxon>
        <taxon>Saitoella</taxon>
    </lineage>
</organism>
<accession>A0A0E9N7X7</accession>
<dbReference type="RefSeq" id="XP_019025479.1">
    <property type="nucleotide sequence ID" value="XM_019171671.1"/>
</dbReference>
<feature type="transmembrane region" description="Helical" evidence="10">
    <location>
        <begin position="221"/>
        <end position="243"/>
    </location>
</feature>
<evidence type="ECO:0000259" key="12">
    <source>
        <dbReference type="Pfam" id="PF01694"/>
    </source>
</evidence>
<keyword evidence="7 10" id="KW-0720">Serine protease</keyword>
<comment type="similarity">
    <text evidence="3 10">Belongs to the peptidase S54 family.</text>
</comment>
<dbReference type="Proteomes" id="UP000033140">
    <property type="component" value="Unassembled WGS sequence"/>
</dbReference>
<dbReference type="GO" id="GO:0006508">
    <property type="term" value="P:proteolysis"/>
    <property type="evidence" value="ECO:0007669"/>
    <property type="project" value="UniProtKB-KW"/>
</dbReference>
<dbReference type="Gene3D" id="1.20.1540.10">
    <property type="entry name" value="Rhomboid-like"/>
    <property type="match status" value="1"/>
</dbReference>
<feature type="transmembrane region" description="Helical" evidence="10">
    <location>
        <begin position="286"/>
        <end position="304"/>
    </location>
</feature>
<dbReference type="OMA" id="PIMIKPQ"/>
<dbReference type="AlphaFoldDB" id="A0A0E9N7X7"/>
<evidence type="ECO:0000256" key="7">
    <source>
        <dbReference type="ARBA" id="ARBA00022825"/>
    </source>
</evidence>
<dbReference type="SUPFAM" id="SSF144091">
    <property type="entry name" value="Rhomboid-like"/>
    <property type="match status" value="1"/>
</dbReference>
<evidence type="ECO:0000256" key="3">
    <source>
        <dbReference type="ARBA" id="ARBA00009045"/>
    </source>
</evidence>
<evidence type="ECO:0000256" key="8">
    <source>
        <dbReference type="ARBA" id="ARBA00022989"/>
    </source>
</evidence>
<keyword evidence="14" id="KW-1185">Reference proteome</keyword>
<comment type="caution">
    <text evidence="13">The sequence shown here is derived from an EMBL/GenBank/DDBJ whole genome shotgun (WGS) entry which is preliminary data.</text>
</comment>
<evidence type="ECO:0000256" key="1">
    <source>
        <dbReference type="ARBA" id="ARBA00000156"/>
    </source>
</evidence>
<evidence type="ECO:0000313" key="14">
    <source>
        <dbReference type="Proteomes" id="UP000033140"/>
    </source>
</evidence>
<proteinExistence type="inferred from homology"/>
<dbReference type="PANTHER" id="PTHR22936">
    <property type="entry name" value="RHOMBOID-RELATED"/>
    <property type="match status" value="1"/>
</dbReference>
<reference evidence="13 14" key="1">
    <citation type="journal article" date="2011" name="J. Gen. Appl. Microbiol.">
        <title>Draft genome sequencing of the enigmatic yeast Saitoella complicata.</title>
        <authorList>
            <person name="Nishida H."/>
            <person name="Hamamoto M."/>
            <person name="Sugiyama J."/>
        </authorList>
    </citation>
    <scope>NUCLEOTIDE SEQUENCE [LARGE SCALE GENOMIC DNA]</scope>
    <source>
        <strain evidence="13 14">NRRL Y-17804</strain>
    </source>
</reference>
<feature type="transmembrane region" description="Helical" evidence="10">
    <location>
        <begin position="339"/>
        <end position="356"/>
    </location>
</feature>
<feature type="domain" description="Peptidase S54 rhomboid" evidence="12">
    <location>
        <begin position="219"/>
        <end position="357"/>
    </location>
</feature>
<keyword evidence="5 10" id="KW-0812">Transmembrane</keyword>
<evidence type="ECO:0000256" key="6">
    <source>
        <dbReference type="ARBA" id="ARBA00022801"/>
    </source>
</evidence>
<keyword evidence="4 10" id="KW-0645">Protease</keyword>
<dbReference type="GO" id="GO:0016020">
    <property type="term" value="C:membrane"/>
    <property type="evidence" value="ECO:0007669"/>
    <property type="project" value="UniProtKB-SubCell"/>
</dbReference>
<comment type="catalytic activity">
    <reaction evidence="1 10">
        <text>Cleaves type-1 transmembrane domains using a catalytic dyad composed of serine and histidine that are contributed by different transmembrane domains.</text>
        <dbReference type="EC" id="3.4.21.105"/>
    </reaction>
</comment>
<keyword evidence="8 10" id="KW-1133">Transmembrane helix</keyword>
<sequence length="447" mass="49279">MPTRPAPSLPPSYRSDYRERSPSPVWDASGRVPTSYNSYRNDRSPDIEDGEPEFYTPHTANDRQYSDTIPLRAPSTSTLPLAGPPPPKARGNVQFVSPVAETGKQRQARNKWLTKPWFIWFVSLVQLIVFIVEIIKNAQFTGSPIEIKPSFNPLIGPSSYTLIHLGARFAPCMHTIASITDDSSLGWPCVNDTSSTPLNQCSLEQLCGMGGFKTDLQPDQWWRFITPMFLHAGILHILFNLLLQLRMGADMERSIGPLRLVPIYLASGIFGFVLGGNFAADGTASTGASGALFGVIALTLLDLCMEWKRYERPGRALIFLLIEIAVSFGLGLLPGLDNFSHIGGFVMGLLLGLALLRTPSRFTDEYTQTPYAPVTNRRLPRLTNRSKGWWLWILVRVVGLVGSVVLMAVLINNFYNGGGHCSWCKYLSCVGSWCDDGVISTTTTGSS</sequence>
<evidence type="ECO:0000256" key="9">
    <source>
        <dbReference type="ARBA" id="ARBA00023136"/>
    </source>
</evidence>
<keyword evidence="6 10" id="KW-0378">Hydrolase</keyword>
<dbReference type="EMBL" id="BACD03000001">
    <property type="protein sequence ID" value="GAO45826.1"/>
    <property type="molecule type" value="Genomic_DNA"/>
</dbReference>
<dbReference type="InterPro" id="IPR002610">
    <property type="entry name" value="Peptidase_S54_rhomboid-like"/>
</dbReference>
<keyword evidence="9 10" id="KW-0472">Membrane</keyword>
<feature type="transmembrane region" description="Helical" evidence="10">
    <location>
        <begin position="316"/>
        <end position="333"/>
    </location>
</feature>
<dbReference type="OrthoDB" id="2146116at2759"/>
<dbReference type="STRING" id="698492.A0A0E9N7X7"/>
<protein>
    <recommendedName>
        <fullName evidence="10">Rhomboid-type serine protease</fullName>
        <ecNumber evidence="10">3.4.21.105</ecNumber>
    </recommendedName>
</protein>
<feature type="compositionally biased region" description="Pro residues" evidence="11">
    <location>
        <begin position="1"/>
        <end position="10"/>
    </location>
</feature>
<reference evidence="13 14" key="2">
    <citation type="journal article" date="2014" name="J. Gen. Appl. Microbiol.">
        <title>The early diverging ascomycetous budding yeast Saitoella complicata has three histone deacetylases belonging to the Clr6, Hos2, and Rpd3 lineages.</title>
        <authorList>
            <person name="Nishida H."/>
            <person name="Matsumoto T."/>
            <person name="Kondo S."/>
            <person name="Hamamoto M."/>
            <person name="Yoshikawa H."/>
        </authorList>
    </citation>
    <scope>NUCLEOTIDE SEQUENCE [LARGE SCALE GENOMIC DNA]</scope>
    <source>
        <strain evidence="13 14">NRRL Y-17804</strain>
    </source>
</reference>
<dbReference type="InterPro" id="IPR022764">
    <property type="entry name" value="Peptidase_S54_rhomboid_dom"/>
</dbReference>
<evidence type="ECO:0000256" key="5">
    <source>
        <dbReference type="ARBA" id="ARBA00022692"/>
    </source>
</evidence>
<reference evidence="13 14" key="3">
    <citation type="journal article" date="2015" name="Genome Announc.">
        <title>Draft Genome Sequence of the Archiascomycetous Yeast Saitoella complicata.</title>
        <authorList>
            <person name="Yamauchi K."/>
            <person name="Kondo S."/>
            <person name="Hamamoto M."/>
            <person name="Takahashi Y."/>
            <person name="Ogura Y."/>
            <person name="Hayashi T."/>
            <person name="Nishida H."/>
        </authorList>
    </citation>
    <scope>NUCLEOTIDE SEQUENCE [LARGE SCALE GENOMIC DNA]</scope>
    <source>
        <strain evidence="13 14">NRRL Y-17804</strain>
    </source>
</reference>
<evidence type="ECO:0000256" key="10">
    <source>
        <dbReference type="RuleBase" id="RU362115"/>
    </source>
</evidence>
<evidence type="ECO:0000256" key="4">
    <source>
        <dbReference type="ARBA" id="ARBA00022670"/>
    </source>
</evidence>
<comment type="function">
    <text evidence="10">Serine protease involved in intramembrane proteolysis.</text>
</comment>
<feature type="transmembrane region" description="Helical" evidence="10">
    <location>
        <begin position="389"/>
        <end position="411"/>
    </location>
</feature>
<comment type="subcellular location">
    <subcellularLocation>
        <location evidence="2 10">Membrane</location>
        <topology evidence="2 10">Multi-pass membrane protein</topology>
    </subcellularLocation>
</comment>
<gene>
    <name evidence="13" type="ORF">G7K_0075-t1</name>
</gene>
<name>A0A0E9N7X7_SAICN</name>
<evidence type="ECO:0000313" key="13">
    <source>
        <dbReference type="EMBL" id="GAO45826.1"/>
    </source>
</evidence>
<evidence type="ECO:0000256" key="11">
    <source>
        <dbReference type="SAM" id="MobiDB-lite"/>
    </source>
</evidence>
<dbReference type="PANTHER" id="PTHR22936:SF69">
    <property type="entry name" value="RHOMBOID-LIKE PROTEIN"/>
    <property type="match status" value="1"/>
</dbReference>
<feature type="transmembrane region" description="Helical" evidence="10">
    <location>
        <begin position="117"/>
        <end position="135"/>
    </location>
</feature>
<evidence type="ECO:0000256" key="2">
    <source>
        <dbReference type="ARBA" id="ARBA00004141"/>
    </source>
</evidence>
<feature type="transmembrane region" description="Helical" evidence="10">
    <location>
        <begin position="263"/>
        <end position="280"/>
    </location>
</feature>
<dbReference type="GO" id="GO:0004252">
    <property type="term" value="F:serine-type endopeptidase activity"/>
    <property type="evidence" value="ECO:0007669"/>
    <property type="project" value="InterPro"/>
</dbReference>